<comment type="caution">
    <text evidence="2">The sequence shown here is derived from an EMBL/GenBank/DDBJ whole genome shotgun (WGS) entry which is preliminary data.</text>
</comment>
<reference evidence="2" key="1">
    <citation type="journal article" date="2023" name="Mol. Phylogenet. Evol.">
        <title>Genome-scale phylogeny and comparative genomics of the fungal order Sordariales.</title>
        <authorList>
            <person name="Hensen N."/>
            <person name="Bonometti L."/>
            <person name="Westerberg I."/>
            <person name="Brannstrom I.O."/>
            <person name="Guillou S."/>
            <person name="Cros-Aarteil S."/>
            <person name="Calhoun S."/>
            <person name="Haridas S."/>
            <person name="Kuo A."/>
            <person name="Mondo S."/>
            <person name="Pangilinan J."/>
            <person name="Riley R."/>
            <person name="LaButti K."/>
            <person name="Andreopoulos B."/>
            <person name="Lipzen A."/>
            <person name="Chen C."/>
            <person name="Yan M."/>
            <person name="Daum C."/>
            <person name="Ng V."/>
            <person name="Clum A."/>
            <person name="Steindorff A."/>
            <person name="Ohm R.A."/>
            <person name="Martin F."/>
            <person name="Silar P."/>
            <person name="Natvig D.O."/>
            <person name="Lalanne C."/>
            <person name="Gautier V."/>
            <person name="Ament-Velasquez S.L."/>
            <person name="Kruys A."/>
            <person name="Hutchinson M.I."/>
            <person name="Powell A.J."/>
            <person name="Barry K."/>
            <person name="Miller A.N."/>
            <person name="Grigoriev I.V."/>
            <person name="Debuchy R."/>
            <person name="Gladieux P."/>
            <person name="Hiltunen Thoren M."/>
            <person name="Johannesson H."/>
        </authorList>
    </citation>
    <scope>NUCLEOTIDE SEQUENCE</scope>
    <source>
        <strain evidence="2">CBS 232.78</strain>
    </source>
</reference>
<feature type="compositionally biased region" description="Basic residues" evidence="1">
    <location>
        <begin position="490"/>
        <end position="501"/>
    </location>
</feature>
<feature type="compositionally biased region" description="Polar residues" evidence="1">
    <location>
        <begin position="428"/>
        <end position="437"/>
    </location>
</feature>
<feature type="region of interest" description="Disordered" evidence="1">
    <location>
        <begin position="119"/>
        <end position="453"/>
    </location>
</feature>
<feature type="compositionally biased region" description="Low complexity" evidence="1">
    <location>
        <begin position="119"/>
        <end position="131"/>
    </location>
</feature>
<evidence type="ECO:0000313" key="2">
    <source>
        <dbReference type="EMBL" id="KAK3390355.1"/>
    </source>
</evidence>
<feature type="region of interest" description="Disordered" evidence="1">
    <location>
        <begin position="551"/>
        <end position="584"/>
    </location>
</feature>
<dbReference type="EMBL" id="JAULSW010000002">
    <property type="protein sequence ID" value="KAK3390355.1"/>
    <property type="molecule type" value="Genomic_DNA"/>
</dbReference>
<feature type="compositionally biased region" description="Polar residues" evidence="1">
    <location>
        <begin position="284"/>
        <end position="300"/>
    </location>
</feature>
<feature type="compositionally biased region" description="Low complexity" evidence="1">
    <location>
        <begin position="525"/>
        <end position="535"/>
    </location>
</feature>
<sequence>MPTMWDRLKTTPKVVDDSGVRVGGFNKKGYSYEIQGGPPPTRMPRVIVQPQIETAPAVQEPPPRNPSRLAVRTNIRPSSVVYTQFSAPAAAPAAAQYTAASYQYPANLATKYIHRYQADEISPPSSPEPDSAGGYRYQADDVSPIDDDPPDMSQQFEPSSSRNARGNRLSVQEPPRHSPSPSPSPSPQNRAATNIPMMRRARRQQSDAALRDALVKDRPVAQQKTQLPTQQQQPLHHQQQSYSQDPLAGQDGPKWDPLTGERTTNSNGRPSQVKPAAFAHSLGMTGQTSAPSQKSPSAMVTSFGDRVRRMAKKAGGRETDIDPAAGAFTSSRPGWRGASGRNPIVDPVRDNPEVAPLRIPDKSSKRVMSPTFAPGPKPGPGMGGAQKRGQTLPVSPPGSETATSAGPRGATIRKIASSSQHSPPPMTKPQSQENRNYPSPPLSGTLVGGDAPSLAAKELAHDGLANLSTLSPSSPMSPTFNAGLHEKNVIRRKPPPAHANHHHQDSVSSIYSQPSEVPPNPPLHNPNANSLAPAPVTDTWVQPPSRFSVTTYATSATGTSRESFDDQDHERPPMPALPPGLRDNSLVEQNENLKMGGPYDHAKVYSSGNSPVVASPQDMFPSPFHAESQASRDRKAERKPLALHNPSIARAKGIDRPDSRASSINKVLPPPPEETTAGETQDRVGMLSSQLKALANRRININRSIEQMTKLMPTDNLMNSDAVVRKREVEKQTVKRLKEELSEVQREEYELGLKLHRAYKRLDRDADWEPTTLWVRRVTD</sequence>
<feature type="compositionally biased region" description="Low complexity" evidence="1">
    <location>
        <begin position="467"/>
        <end position="479"/>
    </location>
</feature>
<dbReference type="AlphaFoldDB" id="A0AAE0U4I3"/>
<organism evidence="2 3">
    <name type="scientific">Podospora didyma</name>
    <dbReference type="NCBI Taxonomy" id="330526"/>
    <lineage>
        <taxon>Eukaryota</taxon>
        <taxon>Fungi</taxon>
        <taxon>Dikarya</taxon>
        <taxon>Ascomycota</taxon>
        <taxon>Pezizomycotina</taxon>
        <taxon>Sordariomycetes</taxon>
        <taxon>Sordariomycetidae</taxon>
        <taxon>Sordariales</taxon>
        <taxon>Podosporaceae</taxon>
        <taxon>Podospora</taxon>
    </lineage>
</organism>
<dbReference type="Proteomes" id="UP001285441">
    <property type="component" value="Unassembled WGS sequence"/>
</dbReference>
<reference evidence="2" key="2">
    <citation type="submission" date="2023-06" db="EMBL/GenBank/DDBJ databases">
        <authorList>
            <consortium name="Lawrence Berkeley National Laboratory"/>
            <person name="Haridas S."/>
            <person name="Hensen N."/>
            <person name="Bonometti L."/>
            <person name="Westerberg I."/>
            <person name="Brannstrom I.O."/>
            <person name="Guillou S."/>
            <person name="Cros-Aarteil S."/>
            <person name="Calhoun S."/>
            <person name="Kuo A."/>
            <person name="Mondo S."/>
            <person name="Pangilinan J."/>
            <person name="Riley R."/>
            <person name="LaButti K."/>
            <person name="Andreopoulos B."/>
            <person name="Lipzen A."/>
            <person name="Chen C."/>
            <person name="Yanf M."/>
            <person name="Daum C."/>
            <person name="Ng V."/>
            <person name="Clum A."/>
            <person name="Steindorff A."/>
            <person name="Ohm R."/>
            <person name="Martin F."/>
            <person name="Silar P."/>
            <person name="Natvig D."/>
            <person name="Lalanne C."/>
            <person name="Gautier V."/>
            <person name="Ament-velasquez S.L."/>
            <person name="Kruys A."/>
            <person name="Hutchinson M.I."/>
            <person name="Powell A.J."/>
            <person name="Barry K."/>
            <person name="Miller A.N."/>
            <person name="Grigoriev I.V."/>
            <person name="Debuchy R."/>
            <person name="Gladieux P."/>
            <person name="Thoren M.H."/>
            <person name="Johannesson H."/>
        </authorList>
    </citation>
    <scope>NUCLEOTIDE SEQUENCE</scope>
    <source>
        <strain evidence="2">CBS 232.78</strain>
    </source>
</reference>
<feature type="compositionally biased region" description="Polar residues" evidence="1">
    <location>
        <begin position="506"/>
        <end position="515"/>
    </location>
</feature>
<feature type="compositionally biased region" description="Polar residues" evidence="1">
    <location>
        <begin position="551"/>
        <end position="561"/>
    </location>
</feature>
<accession>A0AAE0U4I3</accession>
<evidence type="ECO:0000256" key="1">
    <source>
        <dbReference type="SAM" id="MobiDB-lite"/>
    </source>
</evidence>
<gene>
    <name evidence="2" type="ORF">B0H63DRAFT_112252</name>
</gene>
<feature type="region of interest" description="Disordered" evidence="1">
    <location>
        <begin position="466"/>
        <end position="539"/>
    </location>
</feature>
<feature type="compositionally biased region" description="Pro residues" evidence="1">
    <location>
        <begin position="177"/>
        <end position="186"/>
    </location>
</feature>
<feature type="compositionally biased region" description="Polar residues" evidence="1">
    <location>
        <begin position="261"/>
        <end position="270"/>
    </location>
</feature>
<dbReference type="PANTHER" id="PTHR42023">
    <property type="entry name" value="BHLH DOMAIN-CONTAINING PROTEIN"/>
    <property type="match status" value="1"/>
</dbReference>
<feature type="compositionally biased region" description="Low complexity" evidence="1">
    <location>
        <begin position="222"/>
        <end position="240"/>
    </location>
</feature>
<keyword evidence="3" id="KW-1185">Reference proteome</keyword>
<feature type="compositionally biased region" description="Basic and acidic residues" evidence="1">
    <location>
        <begin position="562"/>
        <end position="572"/>
    </location>
</feature>
<proteinExistence type="predicted"/>
<feature type="region of interest" description="Disordered" evidence="1">
    <location>
        <begin position="608"/>
        <end position="684"/>
    </location>
</feature>
<evidence type="ECO:0000313" key="3">
    <source>
        <dbReference type="Proteomes" id="UP001285441"/>
    </source>
</evidence>
<dbReference type="PANTHER" id="PTHR42023:SF1">
    <property type="entry name" value="BHLH DOMAIN-CONTAINING PROTEIN"/>
    <property type="match status" value="1"/>
</dbReference>
<feature type="compositionally biased region" description="Basic and acidic residues" evidence="1">
    <location>
        <begin position="209"/>
        <end position="219"/>
    </location>
</feature>
<feature type="compositionally biased region" description="Basic and acidic residues" evidence="1">
    <location>
        <begin position="630"/>
        <end position="640"/>
    </location>
</feature>
<name>A0AAE0U4I3_9PEZI</name>
<protein>
    <submittedName>
        <fullName evidence="2">Uncharacterized protein</fullName>
    </submittedName>
</protein>
<feature type="compositionally biased region" description="Polar residues" evidence="1">
    <location>
        <begin position="152"/>
        <end position="164"/>
    </location>
</feature>
<feature type="compositionally biased region" description="Polar residues" evidence="1">
    <location>
        <begin position="388"/>
        <end position="404"/>
    </location>
</feature>